<feature type="transmembrane region" description="Helical" evidence="1">
    <location>
        <begin position="38"/>
        <end position="57"/>
    </location>
</feature>
<feature type="transmembrane region" description="Helical" evidence="1">
    <location>
        <begin position="111"/>
        <end position="131"/>
    </location>
</feature>
<name>A0ABM6F6Y8_9BURK</name>
<keyword evidence="3" id="KW-1185">Reference proteome</keyword>
<feature type="transmembrane region" description="Helical" evidence="1">
    <location>
        <begin position="248"/>
        <end position="265"/>
    </location>
</feature>
<dbReference type="RefSeq" id="WP_071070283.1">
    <property type="nucleotide sequence ID" value="NZ_CP017754.1"/>
</dbReference>
<feature type="transmembrane region" description="Helical" evidence="1">
    <location>
        <begin position="12"/>
        <end position="32"/>
    </location>
</feature>
<feature type="transmembrane region" description="Helical" evidence="1">
    <location>
        <begin position="302"/>
        <end position="318"/>
    </location>
</feature>
<proteinExistence type="predicted"/>
<organism evidence="2 3">
    <name type="scientific">Cupriavidus malaysiensis</name>
    <dbReference type="NCBI Taxonomy" id="367825"/>
    <lineage>
        <taxon>Bacteria</taxon>
        <taxon>Pseudomonadati</taxon>
        <taxon>Pseudomonadota</taxon>
        <taxon>Betaproteobacteria</taxon>
        <taxon>Burkholderiales</taxon>
        <taxon>Burkholderiaceae</taxon>
        <taxon>Cupriavidus</taxon>
    </lineage>
</organism>
<feature type="transmembrane region" description="Helical" evidence="1">
    <location>
        <begin position="137"/>
        <end position="155"/>
    </location>
</feature>
<keyword evidence="1" id="KW-0472">Membrane</keyword>
<evidence type="ECO:0008006" key="4">
    <source>
        <dbReference type="Google" id="ProtNLM"/>
    </source>
</evidence>
<dbReference type="Proteomes" id="UP000177515">
    <property type="component" value="Chromosome 1"/>
</dbReference>
<feature type="transmembrane region" description="Helical" evidence="1">
    <location>
        <begin position="514"/>
        <end position="536"/>
    </location>
</feature>
<evidence type="ECO:0000256" key="1">
    <source>
        <dbReference type="SAM" id="Phobius"/>
    </source>
</evidence>
<evidence type="ECO:0000313" key="2">
    <source>
        <dbReference type="EMBL" id="AOZ07330.1"/>
    </source>
</evidence>
<dbReference type="EMBL" id="CP017754">
    <property type="protein sequence ID" value="AOZ07330.1"/>
    <property type="molecule type" value="Genomic_DNA"/>
</dbReference>
<keyword evidence="1" id="KW-1133">Transmembrane helix</keyword>
<accession>A0ABM6F6Y8</accession>
<feature type="transmembrane region" description="Helical" evidence="1">
    <location>
        <begin position="88"/>
        <end position="104"/>
    </location>
</feature>
<reference evidence="2 3" key="1">
    <citation type="submission" date="2016-10" db="EMBL/GenBank/DDBJ databases">
        <title>Complete genome sequences of three Cupriavidus strains isolated from various Malaysian environments.</title>
        <authorList>
            <person name="Abdullah A.A.-A."/>
            <person name="Shafie N.A.H."/>
            <person name="Lau N.S."/>
        </authorList>
    </citation>
    <scope>NUCLEOTIDE SEQUENCE [LARGE SCALE GENOMIC DNA]</scope>
    <source>
        <strain evidence="2 3">USMAA1020</strain>
    </source>
</reference>
<sequence>MTSIARYLPARFLLWLGPVLIVAGFATTTVRTEWQGNRIVEFLAIAGTLLAIAAVLTKVKRCSASTALAGIAVVLLCTHAGFGPAAAMMLFGGAALGVGSALVPTMGRRRWALALLIGMVVLGGAAGWLLPFPIHKPLIYVAAMLSICLLRYRVIARAVRDSLAGWQLAVRDAPHASFFAVVVLCISSTSLWLPTVQYDDMVLHLSLTDQLRQLGYYRMDAATQVWAMTPWVADIVQAMVAVVATQEARGLVNAVWFVLAAYFLWDIGRSLGLSSRLRWLSVAAFASQPLILPLLGSMQAETSLTAASAAAVAAVLYLKQGTGRHRSIVAVVLLCATLMAFKATQVLLVGPLVVWTLWGRQLGRDLAVVARWFPLVLLIAGSSYFYGALITGNPVLPVFNDVFRSPYYDLARFNDMRWHTAMGLSTPWDLAFHSKRYMEAYDGAAGFLFLGLLGGAVLAAWSRKVLPALLVVAISLLATFASIQYLRYIFPALTLLVPLSLAGFRCWGIRDRELVAVVGAMVLLNLSFLPSGSYHYRERIIWDTFRLNSGTRQIEQNFAPEKVLADYLLEQGGPEASVILTDRERPYIAPFAGRAFTTAWYDPSMLAASRKADEDVSGVLWERLVRATGVSHVVTGPGSSRAVLAAVDSMHAVPVVSLREVTLWAIPGRGPDAVPTLLNVRGAARHQIWPFRGQ</sequence>
<feature type="transmembrane region" description="Helical" evidence="1">
    <location>
        <begin position="64"/>
        <end position="82"/>
    </location>
</feature>
<gene>
    <name evidence="2" type="ORF">BKK80_17000</name>
</gene>
<feature type="transmembrane region" description="Helical" evidence="1">
    <location>
        <begin position="330"/>
        <end position="358"/>
    </location>
</feature>
<feature type="transmembrane region" description="Helical" evidence="1">
    <location>
        <begin position="176"/>
        <end position="193"/>
    </location>
</feature>
<keyword evidence="1" id="KW-0812">Transmembrane</keyword>
<feature type="transmembrane region" description="Helical" evidence="1">
    <location>
        <begin position="440"/>
        <end position="459"/>
    </location>
</feature>
<feature type="transmembrane region" description="Helical" evidence="1">
    <location>
        <begin position="488"/>
        <end position="508"/>
    </location>
</feature>
<protein>
    <recommendedName>
        <fullName evidence="4">Glycosyltransferase RgtA/B/C/D-like domain-containing protein</fullName>
    </recommendedName>
</protein>
<evidence type="ECO:0000313" key="3">
    <source>
        <dbReference type="Proteomes" id="UP000177515"/>
    </source>
</evidence>
<feature type="transmembrane region" description="Helical" evidence="1">
    <location>
        <begin position="370"/>
        <end position="389"/>
    </location>
</feature>